<accession>A0A225NCG9</accession>
<keyword evidence="1" id="KW-0732">Signal</keyword>
<dbReference type="InterPro" id="IPR037524">
    <property type="entry name" value="PA14/GLEYA"/>
</dbReference>
<dbReference type="Pfam" id="PF07691">
    <property type="entry name" value="PA14"/>
    <property type="match status" value="1"/>
</dbReference>
<proteinExistence type="predicted"/>
<evidence type="ECO:0000259" key="2">
    <source>
        <dbReference type="PROSITE" id="PS51820"/>
    </source>
</evidence>
<feature type="signal peptide" evidence="1">
    <location>
        <begin position="1"/>
        <end position="21"/>
    </location>
</feature>
<reference evidence="3 4" key="1">
    <citation type="submission" date="2013-04" db="EMBL/GenBank/DDBJ databases">
        <title>Oceanicola sp. 22II1-22F33 Genome Sequencing.</title>
        <authorList>
            <person name="Lai Q."/>
            <person name="Li G."/>
            <person name="Shao Z."/>
        </authorList>
    </citation>
    <scope>NUCLEOTIDE SEQUENCE [LARGE SCALE GENOMIC DNA]</scope>
    <source>
        <strain evidence="3 4">22II1-22F33</strain>
    </source>
</reference>
<dbReference type="Gene3D" id="3.90.182.10">
    <property type="entry name" value="Toxin - Anthrax Protective Antigen,domain 1"/>
    <property type="match status" value="1"/>
</dbReference>
<name>A0A225NCG9_9RHOB</name>
<protein>
    <recommendedName>
        <fullName evidence="2">PA14 domain-containing protein</fullName>
    </recommendedName>
</protein>
<dbReference type="InterPro" id="IPR011658">
    <property type="entry name" value="PA14_dom"/>
</dbReference>
<dbReference type="Proteomes" id="UP000215377">
    <property type="component" value="Unassembled WGS sequence"/>
</dbReference>
<evidence type="ECO:0000313" key="4">
    <source>
        <dbReference type="Proteomes" id="UP000215377"/>
    </source>
</evidence>
<dbReference type="OrthoDB" id="7722285at2"/>
<evidence type="ECO:0000313" key="3">
    <source>
        <dbReference type="EMBL" id="OWU68993.1"/>
    </source>
</evidence>
<sequence length="188" mass="20046">MRKRLIGAIAALGLLATGAVAQTALTPANPQPSGLKSGLAVTYAFPMDVKLLSHAERALQDAPVRGKPLAGLSYPEIVGGTALTSGKQHSVAARITGYIRFDEAGTYRLRFFTNDGLNMAIGGVRVGYETDRTPCSSTGWVNVSIPQAGWYPLNGLWFQRLSNSCLEMEWQTPSGQKGAVPNSAFGYK</sequence>
<comment type="caution">
    <text evidence="3">The sequence shown here is derived from an EMBL/GenBank/DDBJ whole genome shotgun (WGS) entry which is preliminary data.</text>
</comment>
<dbReference type="RefSeq" id="WP_088652266.1">
    <property type="nucleotide sequence ID" value="NZ_AQQR01000018.1"/>
</dbReference>
<keyword evidence="4" id="KW-1185">Reference proteome</keyword>
<evidence type="ECO:0000256" key="1">
    <source>
        <dbReference type="SAM" id="SignalP"/>
    </source>
</evidence>
<organism evidence="3 4">
    <name type="scientific">Marinibacterium profundimaris</name>
    <dbReference type="NCBI Taxonomy" id="1679460"/>
    <lineage>
        <taxon>Bacteria</taxon>
        <taxon>Pseudomonadati</taxon>
        <taxon>Pseudomonadota</taxon>
        <taxon>Alphaproteobacteria</taxon>
        <taxon>Rhodobacterales</taxon>
        <taxon>Paracoccaceae</taxon>
        <taxon>Marinibacterium</taxon>
    </lineage>
</organism>
<feature type="domain" description="PA14" evidence="2">
    <location>
        <begin position="34"/>
        <end position="184"/>
    </location>
</feature>
<feature type="chain" id="PRO_5012895018" description="PA14 domain-containing protein" evidence="1">
    <location>
        <begin position="22"/>
        <end position="188"/>
    </location>
</feature>
<gene>
    <name evidence="3" type="ORF">ATO3_23040</name>
</gene>
<dbReference type="EMBL" id="AQQR01000018">
    <property type="protein sequence ID" value="OWU68993.1"/>
    <property type="molecule type" value="Genomic_DNA"/>
</dbReference>
<dbReference type="AlphaFoldDB" id="A0A225NCG9"/>
<dbReference type="SUPFAM" id="SSF56988">
    <property type="entry name" value="Anthrax protective antigen"/>
    <property type="match status" value="1"/>
</dbReference>
<dbReference type="PROSITE" id="PS51820">
    <property type="entry name" value="PA14"/>
    <property type="match status" value="1"/>
</dbReference>